<dbReference type="EMBL" id="JAVXUP010001487">
    <property type="protein sequence ID" value="KAK3011058.1"/>
    <property type="molecule type" value="Genomic_DNA"/>
</dbReference>
<dbReference type="Proteomes" id="UP001188597">
    <property type="component" value="Unassembled WGS sequence"/>
</dbReference>
<evidence type="ECO:0000313" key="2">
    <source>
        <dbReference type="Proteomes" id="UP001188597"/>
    </source>
</evidence>
<name>A0AA88VNX3_9ASTE</name>
<reference evidence="1" key="1">
    <citation type="submission" date="2022-12" db="EMBL/GenBank/DDBJ databases">
        <title>Draft genome assemblies for two species of Escallonia (Escalloniales).</title>
        <authorList>
            <person name="Chanderbali A."/>
            <person name="Dervinis C."/>
            <person name="Anghel I."/>
            <person name="Soltis D."/>
            <person name="Soltis P."/>
            <person name="Zapata F."/>
        </authorList>
    </citation>
    <scope>NUCLEOTIDE SEQUENCE</scope>
    <source>
        <strain evidence="1">UCBG64.0493</strain>
        <tissue evidence="1">Leaf</tissue>
    </source>
</reference>
<gene>
    <name evidence="1" type="ORF">RJ639_012468</name>
</gene>
<accession>A0AA88VNX3</accession>
<evidence type="ECO:0000313" key="1">
    <source>
        <dbReference type="EMBL" id="KAK3011058.1"/>
    </source>
</evidence>
<dbReference type="AlphaFoldDB" id="A0AA88VNX3"/>
<proteinExistence type="predicted"/>
<comment type="caution">
    <text evidence="1">The sequence shown here is derived from an EMBL/GenBank/DDBJ whole genome shotgun (WGS) entry which is preliminary data.</text>
</comment>
<sequence>MMQSFISSNIWIAKQHALQSAGYLQGRSCARGHVGLTVAVVIALLQVMARIEGLKTLRRTL</sequence>
<protein>
    <submittedName>
        <fullName evidence="1">Uncharacterized protein</fullName>
    </submittedName>
</protein>
<organism evidence="1 2">
    <name type="scientific">Escallonia herrerae</name>
    <dbReference type="NCBI Taxonomy" id="1293975"/>
    <lineage>
        <taxon>Eukaryota</taxon>
        <taxon>Viridiplantae</taxon>
        <taxon>Streptophyta</taxon>
        <taxon>Embryophyta</taxon>
        <taxon>Tracheophyta</taxon>
        <taxon>Spermatophyta</taxon>
        <taxon>Magnoliopsida</taxon>
        <taxon>eudicotyledons</taxon>
        <taxon>Gunneridae</taxon>
        <taxon>Pentapetalae</taxon>
        <taxon>asterids</taxon>
        <taxon>campanulids</taxon>
        <taxon>Escalloniales</taxon>
        <taxon>Escalloniaceae</taxon>
        <taxon>Escallonia</taxon>
    </lineage>
</organism>
<keyword evidence="2" id="KW-1185">Reference proteome</keyword>